<evidence type="ECO:0000256" key="6">
    <source>
        <dbReference type="ARBA" id="ARBA00022989"/>
    </source>
</evidence>
<dbReference type="Pfam" id="PF13231">
    <property type="entry name" value="PMT_2"/>
    <property type="match status" value="1"/>
</dbReference>
<dbReference type="EMBL" id="SOEG01000007">
    <property type="protein sequence ID" value="TDX52386.1"/>
    <property type="molecule type" value="Genomic_DNA"/>
</dbReference>
<feature type="transmembrane region" description="Helical" evidence="8">
    <location>
        <begin position="297"/>
        <end position="315"/>
    </location>
</feature>
<dbReference type="GO" id="GO:0016763">
    <property type="term" value="F:pentosyltransferase activity"/>
    <property type="evidence" value="ECO:0007669"/>
    <property type="project" value="TreeGrafter"/>
</dbReference>
<accession>A0A4R8H8Z3</accession>
<comment type="subcellular location">
    <subcellularLocation>
        <location evidence="1">Cell membrane</location>
        <topology evidence="1">Multi-pass membrane protein</topology>
    </subcellularLocation>
</comment>
<dbReference type="InterPro" id="IPR038731">
    <property type="entry name" value="RgtA/B/C-like"/>
</dbReference>
<proteinExistence type="predicted"/>
<evidence type="ECO:0000256" key="3">
    <source>
        <dbReference type="ARBA" id="ARBA00022676"/>
    </source>
</evidence>
<dbReference type="GO" id="GO:0010041">
    <property type="term" value="P:response to iron(III) ion"/>
    <property type="evidence" value="ECO:0007669"/>
    <property type="project" value="TreeGrafter"/>
</dbReference>
<comment type="caution">
    <text evidence="10">The sequence shown here is derived from an EMBL/GenBank/DDBJ whole genome shotgun (WGS) entry which is preliminary data.</text>
</comment>
<keyword evidence="11" id="KW-1185">Reference proteome</keyword>
<feature type="transmembrane region" description="Helical" evidence="8">
    <location>
        <begin position="12"/>
        <end position="31"/>
    </location>
</feature>
<feature type="transmembrane region" description="Helical" evidence="8">
    <location>
        <begin position="422"/>
        <end position="441"/>
    </location>
</feature>
<dbReference type="STRING" id="926561.GCA_000379025_01410"/>
<evidence type="ECO:0000259" key="9">
    <source>
        <dbReference type="Pfam" id="PF13231"/>
    </source>
</evidence>
<feature type="domain" description="Glycosyltransferase RgtA/B/C/D-like" evidence="9">
    <location>
        <begin position="69"/>
        <end position="224"/>
    </location>
</feature>
<dbReference type="InterPro" id="IPR050297">
    <property type="entry name" value="LipidA_mod_glycosyltrf_83"/>
</dbReference>
<gene>
    <name evidence="10" type="ORF">C7959_10795</name>
</gene>
<evidence type="ECO:0000256" key="7">
    <source>
        <dbReference type="ARBA" id="ARBA00023136"/>
    </source>
</evidence>
<keyword evidence="2" id="KW-1003">Cell membrane</keyword>
<dbReference type="PANTHER" id="PTHR33908">
    <property type="entry name" value="MANNOSYLTRANSFERASE YKCB-RELATED"/>
    <property type="match status" value="1"/>
</dbReference>
<sequence>MIKRINYDKKLLVYTLLLTIIVFSLYLFNIWNYDLWSPDEPRYSEVAREMLSEGNWVIPHLNQEVYYEKPPLFFGIIAAFSALAGKMTVTTVRLPVIFLASLLLALLSYYYGSKLGRKIGILTGIILATTVNYFWFAMRVNLDIPLIFCTTIAMILLYEQLEDKDSCWKSCLAFFLMGIGSLVKSPVALLPVVVILIYAASTKELAKLKNIAWVRGFLFFTAVVGTWIALVFKVAGYNYFKVTVLDQLFEYSTGAQGHPNPFYYYFVNFPIEALPWTLFLIPAAYYLWSKRDTLPKIIAFNSIWFMSILIILSFVGSKRGIYLLQVYPAFALLISWYFSEFFKKNIQSLKGLKIPVLIFGLLILIVGVFLALQGPKLLEKELTSLLIKEYGFNVLIKSLALFFIIFGFLFISLLFPKSSKRVFMITASFSVILILLMKITIMPRVNLVKSERYLAEDLARLRTNNERVALWGSHNNDSGFIFYNGIYYDHIFDNKDEVKKFLKQEGSVILIVANQDKFYKSFEVKDNMLIKKYKVGSNDMLLIKSKN</sequence>
<evidence type="ECO:0000313" key="11">
    <source>
        <dbReference type="Proteomes" id="UP000295832"/>
    </source>
</evidence>
<evidence type="ECO:0000256" key="4">
    <source>
        <dbReference type="ARBA" id="ARBA00022679"/>
    </source>
</evidence>
<dbReference type="PANTHER" id="PTHR33908:SF3">
    <property type="entry name" value="UNDECAPRENYL PHOSPHATE-ALPHA-4-AMINO-4-DEOXY-L-ARABINOSE ARABINOSYL TRANSFERASE"/>
    <property type="match status" value="1"/>
</dbReference>
<feature type="transmembrane region" description="Helical" evidence="8">
    <location>
        <begin position="212"/>
        <end position="232"/>
    </location>
</feature>
<evidence type="ECO:0000256" key="1">
    <source>
        <dbReference type="ARBA" id="ARBA00004651"/>
    </source>
</evidence>
<dbReference type="RefSeq" id="WP_134115892.1">
    <property type="nucleotide sequence ID" value="NZ_SOEG01000007.1"/>
</dbReference>
<evidence type="ECO:0000256" key="8">
    <source>
        <dbReference type="SAM" id="Phobius"/>
    </source>
</evidence>
<keyword evidence="7 8" id="KW-0472">Membrane</keyword>
<keyword evidence="3" id="KW-0328">Glycosyltransferase</keyword>
<dbReference type="GO" id="GO:0005886">
    <property type="term" value="C:plasma membrane"/>
    <property type="evidence" value="ECO:0007669"/>
    <property type="project" value="UniProtKB-SubCell"/>
</dbReference>
<feature type="transmembrane region" description="Helical" evidence="8">
    <location>
        <begin position="173"/>
        <end position="200"/>
    </location>
</feature>
<feature type="transmembrane region" description="Helical" evidence="8">
    <location>
        <begin position="321"/>
        <end position="342"/>
    </location>
</feature>
<keyword evidence="4 10" id="KW-0808">Transferase</keyword>
<feature type="transmembrane region" description="Helical" evidence="8">
    <location>
        <begin position="96"/>
        <end position="113"/>
    </location>
</feature>
<organism evidence="10 11">
    <name type="scientific">Orenia marismortui</name>
    <dbReference type="NCBI Taxonomy" id="46469"/>
    <lineage>
        <taxon>Bacteria</taxon>
        <taxon>Bacillati</taxon>
        <taxon>Bacillota</taxon>
        <taxon>Clostridia</taxon>
        <taxon>Halanaerobiales</taxon>
        <taxon>Halobacteroidaceae</taxon>
        <taxon>Orenia</taxon>
    </lineage>
</organism>
<dbReference type="GO" id="GO:0009103">
    <property type="term" value="P:lipopolysaccharide biosynthetic process"/>
    <property type="evidence" value="ECO:0007669"/>
    <property type="project" value="UniProtKB-ARBA"/>
</dbReference>
<evidence type="ECO:0000256" key="5">
    <source>
        <dbReference type="ARBA" id="ARBA00022692"/>
    </source>
</evidence>
<dbReference type="Proteomes" id="UP000295832">
    <property type="component" value="Unassembled WGS sequence"/>
</dbReference>
<name>A0A4R8H8Z3_9FIRM</name>
<keyword evidence="5 8" id="KW-0812">Transmembrane</keyword>
<dbReference type="AlphaFoldDB" id="A0A4R8H8Z3"/>
<feature type="transmembrane region" description="Helical" evidence="8">
    <location>
        <begin position="119"/>
        <end position="137"/>
    </location>
</feature>
<evidence type="ECO:0000313" key="10">
    <source>
        <dbReference type="EMBL" id="TDX52386.1"/>
    </source>
</evidence>
<feature type="transmembrane region" description="Helical" evidence="8">
    <location>
        <begin position="262"/>
        <end position="285"/>
    </location>
</feature>
<keyword evidence="6 8" id="KW-1133">Transmembrane helix</keyword>
<feature type="transmembrane region" description="Helical" evidence="8">
    <location>
        <begin position="394"/>
        <end position="415"/>
    </location>
</feature>
<reference evidence="10 11" key="1">
    <citation type="submission" date="2019-03" db="EMBL/GenBank/DDBJ databases">
        <title>Subsurface microbial communities from deep shales in Ohio and West Virginia, USA.</title>
        <authorList>
            <person name="Wrighton K."/>
        </authorList>
    </citation>
    <scope>NUCLEOTIDE SEQUENCE [LARGE SCALE GENOMIC DNA]</scope>
    <source>
        <strain evidence="10 11">MSL 6dP</strain>
    </source>
</reference>
<protein>
    <submittedName>
        <fullName evidence="10">4-amino-4-deoxy-L-arabinose transferase-like glycosyltransferase</fullName>
    </submittedName>
</protein>
<feature type="transmembrane region" description="Helical" evidence="8">
    <location>
        <begin position="354"/>
        <end position="374"/>
    </location>
</feature>
<evidence type="ECO:0000256" key="2">
    <source>
        <dbReference type="ARBA" id="ARBA00022475"/>
    </source>
</evidence>